<dbReference type="InterPro" id="IPR050194">
    <property type="entry name" value="Glycosyltransferase_grp1"/>
</dbReference>
<keyword evidence="3" id="KW-0808">Transferase</keyword>
<protein>
    <submittedName>
        <fullName evidence="3">Glycosyl transferase family 1</fullName>
    </submittedName>
</protein>
<reference evidence="3 4" key="1">
    <citation type="submission" date="2017-08" db="EMBL/GenBank/DDBJ databases">
        <title>Infants hospitalized years apart are colonized by the same room-sourced microbial strains.</title>
        <authorList>
            <person name="Brooks B."/>
            <person name="Olm M.R."/>
            <person name="Firek B.A."/>
            <person name="Baker R."/>
            <person name="Thomas B.C."/>
            <person name="Morowitz M.J."/>
            <person name="Banfield J.F."/>
        </authorList>
    </citation>
    <scope>NUCLEOTIDE SEQUENCE [LARGE SCALE GENOMIC DNA]</scope>
    <source>
        <strain evidence="3">S2_018_000_R3_110</strain>
    </source>
</reference>
<feature type="domain" description="Glycosyl transferase family 1" evidence="1">
    <location>
        <begin position="204"/>
        <end position="353"/>
    </location>
</feature>
<dbReference type="SUPFAM" id="SSF53756">
    <property type="entry name" value="UDP-Glycosyltransferase/glycogen phosphorylase"/>
    <property type="match status" value="1"/>
</dbReference>
<gene>
    <name evidence="3" type="ORF">DI632_00240</name>
</gene>
<dbReference type="InterPro" id="IPR028098">
    <property type="entry name" value="Glyco_trans_4-like_N"/>
</dbReference>
<dbReference type="PANTHER" id="PTHR45947:SF3">
    <property type="entry name" value="SULFOQUINOVOSYL TRANSFERASE SQD2"/>
    <property type="match status" value="1"/>
</dbReference>
<dbReference type="Pfam" id="PF13439">
    <property type="entry name" value="Glyco_transf_4"/>
    <property type="match status" value="1"/>
</dbReference>
<dbReference type="Pfam" id="PF00534">
    <property type="entry name" value="Glycos_transf_1"/>
    <property type="match status" value="1"/>
</dbReference>
<dbReference type="Gene3D" id="3.40.50.2000">
    <property type="entry name" value="Glycogen Phosphorylase B"/>
    <property type="match status" value="2"/>
</dbReference>
<evidence type="ECO:0000313" key="3">
    <source>
        <dbReference type="EMBL" id="PZO81044.1"/>
    </source>
</evidence>
<evidence type="ECO:0000259" key="1">
    <source>
        <dbReference type="Pfam" id="PF00534"/>
    </source>
</evidence>
<sequence>MRVVDVNEFYSPTGGGVRTYIDHKMTIMAELGHELIVIAPARQNSVEERPGGGRIHWVKAPTLVLDPNYGIFVRGGAIHHLLDELHPDVVEASSPWRPATIVADWPGHAVKVYFAHNDNVGAYPLRWFERLASRERIEEAFMWWTRYMAGYLDRMDAFVTNGPALEKRHAARGLTVHASMPLGIQRGFFSPDHRDEALRASLLEQLGLPPGGHLLLGLGRHHAEKRWPMIFDAVEMAGEHMAVGMIQIGSGVHTRRLEHRLKNSPHIKLFRPVYDRVRLARIMASCDALIHGSDAEPFGLVGLEGLASGLPLIVPDEGGCAEIAEPGFAETYAARDPRSAADAIARMFARDYDEVKAAANAAAARVRTDRDHAVDLMRYYEGLVAEKAQRYPAWFAK</sequence>
<dbReference type="GO" id="GO:0016757">
    <property type="term" value="F:glycosyltransferase activity"/>
    <property type="evidence" value="ECO:0007669"/>
    <property type="project" value="InterPro"/>
</dbReference>
<dbReference type="EMBL" id="QFNF01000001">
    <property type="protein sequence ID" value="PZO81044.1"/>
    <property type="molecule type" value="Genomic_DNA"/>
</dbReference>
<accession>A0A2W4ZFC5</accession>
<dbReference type="AlphaFoldDB" id="A0A2W4ZFC5"/>
<evidence type="ECO:0000313" key="4">
    <source>
        <dbReference type="Proteomes" id="UP000248614"/>
    </source>
</evidence>
<dbReference type="PANTHER" id="PTHR45947">
    <property type="entry name" value="SULFOQUINOVOSYL TRANSFERASE SQD2"/>
    <property type="match status" value="1"/>
</dbReference>
<feature type="domain" description="Glycosyltransferase subfamily 4-like N-terminal" evidence="2">
    <location>
        <begin position="15"/>
        <end position="173"/>
    </location>
</feature>
<dbReference type="Proteomes" id="UP000248614">
    <property type="component" value="Unassembled WGS sequence"/>
</dbReference>
<comment type="caution">
    <text evidence="3">The sequence shown here is derived from an EMBL/GenBank/DDBJ whole genome shotgun (WGS) entry which is preliminary data.</text>
</comment>
<proteinExistence type="predicted"/>
<evidence type="ECO:0000259" key="2">
    <source>
        <dbReference type="Pfam" id="PF13439"/>
    </source>
</evidence>
<name>A0A2W4ZFC5_9SPHN</name>
<organism evidence="3 4">
    <name type="scientific">Sphingomonas hengshuiensis</name>
    <dbReference type="NCBI Taxonomy" id="1609977"/>
    <lineage>
        <taxon>Bacteria</taxon>
        <taxon>Pseudomonadati</taxon>
        <taxon>Pseudomonadota</taxon>
        <taxon>Alphaproteobacteria</taxon>
        <taxon>Sphingomonadales</taxon>
        <taxon>Sphingomonadaceae</taxon>
        <taxon>Sphingomonas</taxon>
    </lineage>
</organism>
<dbReference type="InterPro" id="IPR001296">
    <property type="entry name" value="Glyco_trans_1"/>
</dbReference>